<accession>A0AA36MII3</accession>
<evidence type="ECO:0000313" key="5">
    <source>
        <dbReference type="EMBL" id="CAJ1373469.1"/>
    </source>
</evidence>
<keyword evidence="1" id="KW-0677">Repeat</keyword>
<dbReference type="SMART" id="SM00248">
    <property type="entry name" value="ANK"/>
    <property type="match status" value="5"/>
</dbReference>
<dbReference type="AlphaFoldDB" id="A0AA36MII3"/>
<dbReference type="SUPFAM" id="SSF48403">
    <property type="entry name" value="Ankyrin repeat"/>
    <property type="match status" value="1"/>
</dbReference>
<sequence length="671" mass="74080">MEEVYRTVSGFTQRMMIKFFPMLYVRYLRLTERPNDEADAASDAPSKEGRKKQVALEDKAGLARGGKRIDDDLQLRSQSASLRENQTDHTTTAPLFEMYVVSMETALSMTALRVHEDLMAEGLLVVFRECAGQAAIFVSHQWAGGGHPDPEFEQFKVMQTFLAKLMQGNISAISGNILAELYLDKPKIPAKELLSYKLWVWYDYFSVPQAPEATAERKLAIHSIPYYVESSRYFAMLCPLIKHAKEGTIMGKRSYISRGWCRLELAARILSERESSQQTIEVHTSNHQVVAPVGDWILNAVGEGSFTVYQDLHHSADVVSSMITRKLNHYLRVGDLHSFRVLLNLRSVIYRGLPREPSETVVPGFHSEDTDPATYFLEAFLHENGLSNAVEPCSNGWTPLCYAVLNGSPLLVSALLDARANPHDSLKKTKATLLPNIAGITALQACTYLRHNEAVKVLISRRADVKTRDTNGAEAIHWASSSNNVDAIALLCSMGCSPATPVSTGHLPFAIASATDSLEVLRELLPRTTKDSVRSGLHSVFFFGGTSGKIVATLIQADADLNLPMQTRLMSTLGLVLRFFSLRHRWSKTALSTYAYHHQGATPLMCSLLTCSFEAAAVLLVAGADTTPINARGKSAADFANQMSAPAYIQKGLEGDLSECQALVQFLFDNP</sequence>
<keyword evidence="2 3" id="KW-0040">ANK repeat</keyword>
<proteinExistence type="predicted"/>
<evidence type="ECO:0000256" key="2">
    <source>
        <dbReference type="ARBA" id="ARBA00023043"/>
    </source>
</evidence>
<comment type="caution">
    <text evidence="5">The sequence shown here is derived from an EMBL/GenBank/DDBJ whole genome shotgun (WGS) entry which is preliminary data.</text>
</comment>
<dbReference type="EMBL" id="CAUJNA010000198">
    <property type="protein sequence ID" value="CAJ1373469.1"/>
    <property type="molecule type" value="Genomic_DNA"/>
</dbReference>
<dbReference type="PROSITE" id="PS50088">
    <property type="entry name" value="ANK_REPEAT"/>
    <property type="match status" value="1"/>
</dbReference>
<evidence type="ECO:0000256" key="3">
    <source>
        <dbReference type="PROSITE-ProRule" id="PRU00023"/>
    </source>
</evidence>
<dbReference type="Pfam" id="PF00023">
    <property type="entry name" value="Ank"/>
    <property type="match status" value="1"/>
</dbReference>
<dbReference type="Proteomes" id="UP001178507">
    <property type="component" value="Unassembled WGS sequence"/>
</dbReference>
<organism evidence="5 6">
    <name type="scientific">Effrenium voratum</name>
    <dbReference type="NCBI Taxonomy" id="2562239"/>
    <lineage>
        <taxon>Eukaryota</taxon>
        <taxon>Sar</taxon>
        <taxon>Alveolata</taxon>
        <taxon>Dinophyceae</taxon>
        <taxon>Suessiales</taxon>
        <taxon>Symbiodiniaceae</taxon>
        <taxon>Effrenium</taxon>
    </lineage>
</organism>
<keyword evidence="6" id="KW-1185">Reference proteome</keyword>
<dbReference type="Pfam" id="PF12796">
    <property type="entry name" value="Ank_2"/>
    <property type="match status" value="1"/>
</dbReference>
<evidence type="ECO:0000313" key="6">
    <source>
        <dbReference type="Proteomes" id="UP001178507"/>
    </source>
</evidence>
<gene>
    <name evidence="5" type="ORF">EVOR1521_LOCUS3275</name>
</gene>
<feature type="region of interest" description="Disordered" evidence="4">
    <location>
        <begin position="35"/>
        <end position="55"/>
    </location>
</feature>
<evidence type="ECO:0000256" key="4">
    <source>
        <dbReference type="SAM" id="MobiDB-lite"/>
    </source>
</evidence>
<feature type="repeat" description="ANK" evidence="3">
    <location>
        <begin position="438"/>
        <end position="470"/>
    </location>
</feature>
<dbReference type="PANTHER" id="PTHR24198:SF165">
    <property type="entry name" value="ANKYRIN REPEAT-CONTAINING PROTEIN-RELATED"/>
    <property type="match status" value="1"/>
</dbReference>
<dbReference type="InterPro" id="IPR002110">
    <property type="entry name" value="Ankyrin_rpt"/>
</dbReference>
<evidence type="ECO:0000256" key="1">
    <source>
        <dbReference type="ARBA" id="ARBA00022737"/>
    </source>
</evidence>
<dbReference type="InterPro" id="IPR036770">
    <property type="entry name" value="Ankyrin_rpt-contain_sf"/>
</dbReference>
<dbReference type="Gene3D" id="1.25.40.20">
    <property type="entry name" value="Ankyrin repeat-containing domain"/>
    <property type="match status" value="1"/>
</dbReference>
<protein>
    <submittedName>
        <fullName evidence="5">Uncharacterized protein</fullName>
    </submittedName>
</protein>
<name>A0AA36MII3_9DINO</name>
<dbReference type="PANTHER" id="PTHR24198">
    <property type="entry name" value="ANKYRIN REPEAT AND PROTEIN KINASE DOMAIN-CONTAINING PROTEIN"/>
    <property type="match status" value="1"/>
</dbReference>
<reference evidence="5" key="1">
    <citation type="submission" date="2023-08" db="EMBL/GenBank/DDBJ databases">
        <authorList>
            <person name="Chen Y."/>
            <person name="Shah S."/>
            <person name="Dougan E. K."/>
            <person name="Thang M."/>
            <person name="Chan C."/>
        </authorList>
    </citation>
    <scope>NUCLEOTIDE SEQUENCE</scope>
</reference>